<proteinExistence type="predicted"/>
<gene>
    <name evidence="1" type="ORF">IEQ44_14025</name>
</gene>
<accession>A0ABR9RW07</accession>
<reference evidence="1 2" key="1">
    <citation type="submission" date="2020-10" db="EMBL/GenBank/DDBJ databases">
        <title>Nocardioides sp. isolated from sludge.</title>
        <authorList>
            <person name="Zhang X."/>
        </authorList>
    </citation>
    <scope>NUCLEOTIDE SEQUENCE [LARGE SCALE GENOMIC DNA]</scope>
    <source>
        <strain evidence="1 2">Y6</strain>
    </source>
</reference>
<sequence length="121" mass="13048">MQQTSDRPGVGRTFRFDFTGEVDHDADTPLGERHDPLLTFAMTVLAANKQARLGGRLASFGRVEVAPGGRGTVASVVTAWLDVRAASAVALDELVATIRTQAEQRAERDGTRVVVTPEAEW</sequence>
<comment type="caution">
    <text evidence="1">The sequence shown here is derived from an EMBL/GenBank/DDBJ whole genome shotgun (WGS) entry which is preliminary data.</text>
</comment>
<dbReference type="EMBL" id="JADCSA010000016">
    <property type="protein sequence ID" value="MBE7325766.1"/>
    <property type="molecule type" value="Genomic_DNA"/>
</dbReference>
<dbReference type="RefSeq" id="WP_193639095.1">
    <property type="nucleotide sequence ID" value="NZ_JADCSA010000016.1"/>
</dbReference>
<name>A0ABR9RW07_9ACTN</name>
<organism evidence="1 2">
    <name type="scientific">Nocardioides malaquae</name>
    <dbReference type="NCBI Taxonomy" id="2773426"/>
    <lineage>
        <taxon>Bacteria</taxon>
        <taxon>Bacillati</taxon>
        <taxon>Actinomycetota</taxon>
        <taxon>Actinomycetes</taxon>
        <taxon>Propionibacteriales</taxon>
        <taxon>Nocardioidaceae</taxon>
        <taxon>Nocardioides</taxon>
    </lineage>
</organism>
<evidence type="ECO:0000313" key="2">
    <source>
        <dbReference type="Proteomes" id="UP000756387"/>
    </source>
</evidence>
<keyword evidence="2" id="KW-1185">Reference proteome</keyword>
<dbReference type="Gene3D" id="3.30.70.360">
    <property type="match status" value="1"/>
</dbReference>
<evidence type="ECO:0000313" key="1">
    <source>
        <dbReference type="EMBL" id="MBE7325766.1"/>
    </source>
</evidence>
<protein>
    <submittedName>
        <fullName evidence="1">Uncharacterized protein</fullName>
    </submittedName>
</protein>
<dbReference type="Proteomes" id="UP000756387">
    <property type="component" value="Unassembled WGS sequence"/>
</dbReference>
<dbReference type="SUPFAM" id="SSF55031">
    <property type="entry name" value="Bacterial exopeptidase dimerisation domain"/>
    <property type="match status" value="1"/>
</dbReference>
<dbReference type="InterPro" id="IPR036264">
    <property type="entry name" value="Bact_exopeptidase_dim_dom"/>
</dbReference>